<dbReference type="EMBL" id="DQWE01000388">
    <property type="protein sequence ID" value="HDI83746.1"/>
    <property type="molecule type" value="Genomic_DNA"/>
</dbReference>
<reference evidence="1" key="1">
    <citation type="journal article" date="2020" name="mSystems">
        <title>Genome- and Community-Level Interaction Insights into Carbon Utilization and Element Cycling Functions of Hydrothermarchaeota in Hydrothermal Sediment.</title>
        <authorList>
            <person name="Zhou Z."/>
            <person name="Liu Y."/>
            <person name="Xu W."/>
            <person name="Pan J."/>
            <person name="Luo Z.H."/>
            <person name="Li M."/>
        </authorList>
    </citation>
    <scope>NUCLEOTIDE SEQUENCE [LARGE SCALE GENOMIC DNA]</scope>
    <source>
        <strain evidence="1">HyVt-102</strain>
    </source>
</reference>
<sequence>MEIRDIMDKLDWMESMLEQRFLPDAGEVPLLEGIEEKEDIVVSIYNLKTEAGVIRKGDVFRVIEEFMLPITDNHGVIIEYTPAIIGIRLCDNKKFLLYRDTVRSIP</sequence>
<protein>
    <submittedName>
        <fullName evidence="1">Uncharacterized protein</fullName>
    </submittedName>
</protein>
<dbReference type="Proteomes" id="UP000885847">
    <property type="component" value="Unassembled WGS sequence"/>
</dbReference>
<name>A0A7C0VD12_UNCW3</name>
<evidence type="ECO:0000313" key="1">
    <source>
        <dbReference type="EMBL" id="HDI83746.1"/>
    </source>
</evidence>
<accession>A0A7C0VD12</accession>
<organism evidence="1">
    <name type="scientific">candidate division WOR-3 bacterium</name>
    <dbReference type="NCBI Taxonomy" id="2052148"/>
    <lineage>
        <taxon>Bacteria</taxon>
        <taxon>Bacteria division WOR-3</taxon>
    </lineage>
</organism>
<proteinExistence type="predicted"/>
<comment type="caution">
    <text evidence="1">The sequence shown here is derived from an EMBL/GenBank/DDBJ whole genome shotgun (WGS) entry which is preliminary data.</text>
</comment>
<gene>
    <name evidence="1" type="ORF">ENF18_08160</name>
</gene>
<dbReference type="AlphaFoldDB" id="A0A7C0VD12"/>